<dbReference type="InterPro" id="IPR036875">
    <property type="entry name" value="Znf_CCHC_sf"/>
</dbReference>
<dbReference type="SMART" id="SM00343">
    <property type="entry name" value="ZnF_C2HC"/>
    <property type="match status" value="1"/>
</dbReference>
<feature type="region of interest" description="Disordered" evidence="3">
    <location>
        <begin position="156"/>
        <end position="201"/>
    </location>
</feature>
<keyword evidence="2" id="KW-0479">Metal-binding</keyword>
<dbReference type="OrthoDB" id="2974043at2759"/>
<dbReference type="Pfam" id="PF00098">
    <property type="entry name" value="zf-CCHC"/>
    <property type="match status" value="1"/>
</dbReference>
<sequence>MTGNPWVLSSWQHNTSPIASIFPALKLHVQLQLQWQRDQGIRRAATGIGTSFGRQESLAASILVIESEIRNYLFSPTFSALDGTLASHRRHFTEPELRGRALADADRQREKIENQARERSERIHLRSLSLAADYAVPDHTPDADYPYTYPNLSPTISSASSLDPSYPPSPDKTLRSPFRTPDPPAPSEAPRPTPQQPPAYDDAMAKDETQLFRGDHTSTTELPHTWFRRLEGRFDENTPLSTQLYRFEKSLEPGRRAERWYQALPATDKASWQALYAAFTAKWPLPTIVEPTRDELLKRLHDTKLEEDMVGQLVGETDKVYSHVKWAEDIRALTDVLEDDRGHLIPEVRRGLPLVVRRLLPASGQSTWAAFLSAVTDLSPVRIDDELEHMARYGPAAQVQAQAQPGNWQKDMNALTAQFSNAAVIRSPARAPPPSYHYRPAFAAYQPQPQQQQIAPNTPQTNSRQAPPHMTPGNDATPRVRNANAAQPFATPTRNDGNPFMTNTPAPAGSLFNPRTPGNNTTPETPSRMPGTELARRAVELSMVYPATPEGIAMYTEALQRWEAMHTPSREVDFQTPPYPLTPGTKNIGSRECFKCGQDGHIARVCTNQQVNQREQRWRGQIARWLYGRRAPEQSFGVFQINATEETAPYEPMIYNAAALNFEDDCEDQGNGQEARA</sequence>
<gene>
    <name evidence="5" type="ORF">LshimejAT787_1501670</name>
</gene>
<organism evidence="5 6">
    <name type="scientific">Lyophyllum shimeji</name>
    <name type="common">Hon-shimeji</name>
    <name type="synonym">Tricholoma shimeji</name>
    <dbReference type="NCBI Taxonomy" id="47721"/>
    <lineage>
        <taxon>Eukaryota</taxon>
        <taxon>Fungi</taxon>
        <taxon>Dikarya</taxon>
        <taxon>Basidiomycota</taxon>
        <taxon>Agaricomycotina</taxon>
        <taxon>Agaricomycetes</taxon>
        <taxon>Agaricomycetidae</taxon>
        <taxon>Agaricales</taxon>
        <taxon>Tricholomatineae</taxon>
        <taxon>Lyophyllaceae</taxon>
        <taxon>Lyophyllum</taxon>
    </lineage>
</organism>
<feature type="region of interest" description="Disordered" evidence="3">
    <location>
        <begin position="447"/>
        <end position="477"/>
    </location>
</feature>
<name>A0A9P3PYP1_LYOSH</name>
<dbReference type="EMBL" id="BRPK01000015">
    <property type="protein sequence ID" value="GLB43983.1"/>
    <property type="molecule type" value="Genomic_DNA"/>
</dbReference>
<evidence type="ECO:0000313" key="5">
    <source>
        <dbReference type="EMBL" id="GLB43983.1"/>
    </source>
</evidence>
<comment type="caution">
    <text evidence="5">The sequence shown here is derived from an EMBL/GenBank/DDBJ whole genome shotgun (WGS) entry which is preliminary data.</text>
</comment>
<feature type="compositionally biased region" description="Low complexity" evidence="3">
    <location>
        <begin position="447"/>
        <end position="460"/>
    </location>
</feature>
<feature type="compositionally biased region" description="Pro residues" evidence="3">
    <location>
        <begin position="180"/>
        <end position="197"/>
    </location>
</feature>
<keyword evidence="2" id="KW-0862">Zinc</keyword>
<feature type="domain" description="CCHC-type" evidence="4">
    <location>
        <begin position="593"/>
        <end position="608"/>
    </location>
</feature>
<keyword evidence="6" id="KW-1185">Reference proteome</keyword>
<evidence type="ECO:0000256" key="1">
    <source>
        <dbReference type="ARBA" id="ARBA00022664"/>
    </source>
</evidence>
<reference evidence="5" key="1">
    <citation type="submission" date="2022-07" db="EMBL/GenBank/DDBJ databases">
        <title>The genome of Lyophyllum shimeji provides insight into the initial evolution of ectomycorrhizal fungal genome.</title>
        <authorList>
            <person name="Kobayashi Y."/>
            <person name="Shibata T."/>
            <person name="Hirakawa H."/>
            <person name="Shigenobu S."/>
            <person name="Nishiyama T."/>
            <person name="Yamada A."/>
            <person name="Hasebe M."/>
            <person name="Kawaguchi M."/>
        </authorList>
    </citation>
    <scope>NUCLEOTIDE SEQUENCE</scope>
    <source>
        <strain evidence="5">AT787</strain>
    </source>
</reference>
<dbReference type="GO" id="GO:0003676">
    <property type="term" value="F:nucleic acid binding"/>
    <property type="evidence" value="ECO:0007669"/>
    <property type="project" value="InterPro"/>
</dbReference>
<dbReference type="SUPFAM" id="SSF57756">
    <property type="entry name" value="Retrovirus zinc finger-like domains"/>
    <property type="match status" value="1"/>
</dbReference>
<keyword evidence="2" id="KW-0863">Zinc-finger</keyword>
<feature type="compositionally biased region" description="Polar residues" evidence="3">
    <location>
        <begin position="516"/>
        <end position="525"/>
    </location>
</feature>
<dbReference type="PROSITE" id="PS50158">
    <property type="entry name" value="ZF_CCHC"/>
    <property type="match status" value="1"/>
</dbReference>
<protein>
    <recommendedName>
        <fullName evidence="4">CCHC-type domain-containing protein</fullName>
    </recommendedName>
</protein>
<dbReference type="AlphaFoldDB" id="A0A9P3PYP1"/>
<dbReference type="InterPro" id="IPR001878">
    <property type="entry name" value="Znf_CCHC"/>
</dbReference>
<evidence type="ECO:0000256" key="3">
    <source>
        <dbReference type="SAM" id="MobiDB-lite"/>
    </source>
</evidence>
<evidence type="ECO:0000313" key="6">
    <source>
        <dbReference type="Proteomes" id="UP001063166"/>
    </source>
</evidence>
<keyword evidence="1" id="KW-0507">mRNA processing</keyword>
<proteinExistence type="predicted"/>
<accession>A0A9P3PYP1</accession>
<dbReference type="Proteomes" id="UP001063166">
    <property type="component" value="Unassembled WGS sequence"/>
</dbReference>
<dbReference type="Gene3D" id="4.10.60.10">
    <property type="entry name" value="Zinc finger, CCHC-type"/>
    <property type="match status" value="1"/>
</dbReference>
<evidence type="ECO:0000259" key="4">
    <source>
        <dbReference type="PROSITE" id="PS50158"/>
    </source>
</evidence>
<feature type="region of interest" description="Disordered" evidence="3">
    <location>
        <begin position="508"/>
        <end position="530"/>
    </location>
</feature>
<evidence type="ECO:0000256" key="2">
    <source>
        <dbReference type="PROSITE-ProRule" id="PRU00047"/>
    </source>
</evidence>
<dbReference type="GO" id="GO:0006397">
    <property type="term" value="P:mRNA processing"/>
    <property type="evidence" value="ECO:0007669"/>
    <property type="project" value="UniProtKB-KW"/>
</dbReference>
<dbReference type="GO" id="GO:0008270">
    <property type="term" value="F:zinc ion binding"/>
    <property type="evidence" value="ECO:0007669"/>
    <property type="project" value="UniProtKB-KW"/>
</dbReference>